<sequence>DIDECHEHPDTAIRISATTHRVPSDARVTLDSLGVVNRINARTSTSVRTRVWASATPLRPVVRIRSAVSSVSVKVDTTGMRTQPLHMHAWTPTPLPPFARVIDATICQETIDASAILDMK</sequence>
<evidence type="ECO:0000313" key="1">
    <source>
        <dbReference type="EMBL" id="GMT04897.1"/>
    </source>
</evidence>
<accession>A0AAV5UDE4</accession>
<proteinExistence type="predicted"/>
<keyword evidence="2" id="KW-1185">Reference proteome</keyword>
<gene>
    <name evidence="1" type="ORF">PENTCL1PPCAC_27071</name>
</gene>
<name>A0AAV5UDE4_9BILA</name>
<feature type="non-terminal residue" evidence="1">
    <location>
        <position position="1"/>
    </location>
</feature>
<protein>
    <submittedName>
        <fullName evidence="1">Uncharacterized protein</fullName>
    </submittedName>
</protein>
<evidence type="ECO:0000313" key="2">
    <source>
        <dbReference type="Proteomes" id="UP001432027"/>
    </source>
</evidence>
<comment type="caution">
    <text evidence="1">The sequence shown here is derived from an EMBL/GenBank/DDBJ whole genome shotgun (WGS) entry which is preliminary data.</text>
</comment>
<organism evidence="1 2">
    <name type="scientific">Pristionchus entomophagus</name>
    <dbReference type="NCBI Taxonomy" id="358040"/>
    <lineage>
        <taxon>Eukaryota</taxon>
        <taxon>Metazoa</taxon>
        <taxon>Ecdysozoa</taxon>
        <taxon>Nematoda</taxon>
        <taxon>Chromadorea</taxon>
        <taxon>Rhabditida</taxon>
        <taxon>Rhabditina</taxon>
        <taxon>Diplogasteromorpha</taxon>
        <taxon>Diplogasteroidea</taxon>
        <taxon>Neodiplogasteridae</taxon>
        <taxon>Pristionchus</taxon>
    </lineage>
</organism>
<dbReference type="EMBL" id="BTSX01000006">
    <property type="protein sequence ID" value="GMT04897.1"/>
    <property type="molecule type" value="Genomic_DNA"/>
</dbReference>
<dbReference type="Proteomes" id="UP001432027">
    <property type="component" value="Unassembled WGS sequence"/>
</dbReference>
<reference evidence="1" key="1">
    <citation type="submission" date="2023-10" db="EMBL/GenBank/DDBJ databases">
        <title>Genome assembly of Pristionchus species.</title>
        <authorList>
            <person name="Yoshida K."/>
            <person name="Sommer R.J."/>
        </authorList>
    </citation>
    <scope>NUCLEOTIDE SEQUENCE</scope>
    <source>
        <strain evidence="1">RS0144</strain>
    </source>
</reference>
<dbReference type="AlphaFoldDB" id="A0AAV5UDE4"/>